<keyword evidence="5" id="KW-1185">Reference proteome</keyword>
<dbReference type="Pfam" id="PF23598">
    <property type="entry name" value="LRR_14"/>
    <property type="match status" value="1"/>
</dbReference>
<dbReference type="GO" id="GO:0005737">
    <property type="term" value="C:cytoplasm"/>
    <property type="evidence" value="ECO:0007669"/>
    <property type="project" value="TreeGrafter"/>
</dbReference>
<feature type="domain" description="Disease resistance R13L4/SHOC-2-like LRR" evidence="3">
    <location>
        <begin position="114"/>
        <end position="285"/>
    </location>
</feature>
<dbReference type="VEuPathDB" id="MicrosporidiaDB:A0H76_78"/>
<dbReference type="PROSITE" id="PS51450">
    <property type="entry name" value="LRR"/>
    <property type="match status" value="4"/>
</dbReference>
<dbReference type="Pfam" id="PF13855">
    <property type="entry name" value="LRR_8"/>
    <property type="match status" value="1"/>
</dbReference>
<dbReference type="InterPro" id="IPR032675">
    <property type="entry name" value="LRR_dom_sf"/>
</dbReference>
<dbReference type="Gene3D" id="3.80.10.10">
    <property type="entry name" value="Ribonuclease Inhibitor"/>
    <property type="match status" value="2"/>
</dbReference>
<sequence length="408" mass="47320">MRISSIDLSKKGLSQVPYEAIEPDTNWIILSDNRITEIDDRIQNLSLLTRLALNDNRIENIDKKIGSCILINWIDLTRNKLKSLPREFANLQKITGLGLSENDFEEIPEPVYFLTNLRKFGFFSNRITRISPNIRFLHNLVKIDLSNNKIREIPAEMMTLTNLNWLNLSNNKIRSIPPEINNLTKLEELGLGMNEIQEIPCMNKLTQLRIFPAFKNKITKIHPSVFSLPSIEKLDFSDNQLDQFPFEALESKKLRYLNLRCNLISSIESSLLNHKLTSKILMIDISENNLKYIPFKFFKIFEQYANVRLGGNPYSLGESKKPINLSLTEICISKILKRSNSLDPWIDKMYNHRNICDFCGSGFVSEPFYLYVKSFIDPESEFVVEKSLCSNACLNKCNKNRVRSIRRQ</sequence>
<reference evidence="4 5" key="1">
    <citation type="journal article" date="2017" name="Environ. Microbiol.">
        <title>Decay of the glycolytic pathway and adaptation to intranuclear parasitism within Enterocytozoonidae microsporidia.</title>
        <authorList>
            <person name="Wiredu Boakye D."/>
            <person name="Jaroenlak P."/>
            <person name="Prachumwat A."/>
            <person name="Williams T.A."/>
            <person name="Bateman K.S."/>
            <person name="Itsathitphaisarn O."/>
            <person name="Sritunyalucksana K."/>
            <person name="Paszkiewicz K.H."/>
            <person name="Moore K.A."/>
            <person name="Stentiford G.D."/>
            <person name="Williams B.A."/>
        </authorList>
    </citation>
    <scope>NUCLEOTIDE SEQUENCE [LARGE SCALE GENOMIC DNA]</scope>
    <source>
        <strain evidence="4 5">GB1</strain>
    </source>
</reference>
<evidence type="ECO:0000256" key="1">
    <source>
        <dbReference type="ARBA" id="ARBA00022614"/>
    </source>
</evidence>
<comment type="caution">
    <text evidence="4">The sequence shown here is derived from an EMBL/GenBank/DDBJ whole genome shotgun (WGS) entry which is preliminary data.</text>
</comment>
<dbReference type="OrthoDB" id="660555at2759"/>
<dbReference type="InterPro" id="IPR001611">
    <property type="entry name" value="Leu-rich_rpt"/>
</dbReference>
<dbReference type="EMBL" id="LVKB01000094">
    <property type="protein sequence ID" value="ORD96386.1"/>
    <property type="molecule type" value="Genomic_DNA"/>
</dbReference>
<dbReference type="InterPro" id="IPR055414">
    <property type="entry name" value="LRR_R13L4/SHOC2-like"/>
</dbReference>
<organism evidence="4 5">
    <name type="scientific">Hepatospora eriocheir</name>
    <dbReference type="NCBI Taxonomy" id="1081669"/>
    <lineage>
        <taxon>Eukaryota</taxon>
        <taxon>Fungi</taxon>
        <taxon>Fungi incertae sedis</taxon>
        <taxon>Microsporidia</taxon>
        <taxon>Hepatosporidae</taxon>
        <taxon>Hepatospora</taxon>
    </lineage>
</organism>
<dbReference type="SMART" id="SM00369">
    <property type="entry name" value="LRR_TYP"/>
    <property type="match status" value="7"/>
</dbReference>
<dbReference type="VEuPathDB" id="MicrosporidiaDB:HERIO_1674"/>
<name>A0A1X0Q9E2_9MICR</name>
<dbReference type="Proteomes" id="UP000192356">
    <property type="component" value="Unassembled WGS sequence"/>
</dbReference>
<accession>A0A1X0Q9E2</accession>
<keyword evidence="1" id="KW-0433">Leucine-rich repeat</keyword>
<evidence type="ECO:0000313" key="4">
    <source>
        <dbReference type="EMBL" id="ORD96386.1"/>
    </source>
</evidence>
<dbReference type="AlphaFoldDB" id="A0A1X0Q9E2"/>
<dbReference type="InterPro" id="IPR050216">
    <property type="entry name" value="LRR_domain-containing"/>
</dbReference>
<dbReference type="PANTHER" id="PTHR48051:SF1">
    <property type="entry name" value="RAS SUPPRESSOR PROTEIN 1"/>
    <property type="match status" value="1"/>
</dbReference>
<proteinExistence type="predicted"/>
<keyword evidence="2" id="KW-0677">Repeat</keyword>
<evidence type="ECO:0000313" key="5">
    <source>
        <dbReference type="Proteomes" id="UP000192356"/>
    </source>
</evidence>
<dbReference type="InterPro" id="IPR003591">
    <property type="entry name" value="Leu-rich_rpt_typical-subtyp"/>
</dbReference>
<protein>
    <submittedName>
        <fullName evidence="4">LRIQ4</fullName>
    </submittedName>
</protein>
<dbReference type="PANTHER" id="PTHR48051">
    <property type="match status" value="1"/>
</dbReference>
<gene>
    <name evidence="4" type="primary">LRIQ4</name>
    <name evidence="4" type="ORF">HERIO_1674</name>
</gene>
<evidence type="ECO:0000259" key="3">
    <source>
        <dbReference type="Pfam" id="PF23598"/>
    </source>
</evidence>
<dbReference type="SUPFAM" id="SSF52058">
    <property type="entry name" value="L domain-like"/>
    <property type="match status" value="1"/>
</dbReference>
<evidence type="ECO:0000256" key="2">
    <source>
        <dbReference type="ARBA" id="ARBA00022737"/>
    </source>
</evidence>